<keyword evidence="2" id="KW-1185">Reference proteome</keyword>
<gene>
    <name evidence="1" type="ORF">AOC05_06350</name>
</gene>
<evidence type="ECO:0000313" key="1">
    <source>
        <dbReference type="EMBL" id="ALE92041.1"/>
    </source>
</evidence>
<sequence length="68" mass="7178">MICGCEGYDAEWPFHDALDPSQILRIMSTGAKPAESIAQGGWPPTLKGWTGQLRSAAATSRACERGAG</sequence>
<dbReference type="AlphaFoldDB" id="A0A0M4QPG8"/>
<name>A0A0M4QPG8_9MICC</name>
<reference evidence="2" key="1">
    <citation type="submission" date="2015-09" db="EMBL/GenBank/DDBJ databases">
        <title>Complete genome of Arthrobacter alpinus strain R3.8.</title>
        <authorList>
            <person name="See-Too W.S."/>
            <person name="Chan K.G."/>
        </authorList>
    </citation>
    <scope>NUCLEOTIDE SEQUENCE [LARGE SCALE GENOMIC DNA]</scope>
    <source>
        <strain evidence="2">R3.8</strain>
    </source>
</reference>
<dbReference type="KEGG" id="aaq:AOC05_06350"/>
<organism evidence="1 2">
    <name type="scientific">Arthrobacter alpinus</name>
    <dbReference type="NCBI Taxonomy" id="656366"/>
    <lineage>
        <taxon>Bacteria</taxon>
        <taxon>Bacillati</taxon>
        <taxon>Actinomycetota</taxon>
        <taxon>Actinomycetes</taxon>
        <taxon>Micrococcales</taxon>
        <taxon>Micrococcaceae</taxon>
        <taxon>Arthrobacter</taxon>
    </lineage>
</organism>
<dbReference type="Proteomes" id="UP000062833">
    <property type="component" value="Chromosome"/>
</dbReference>
<dbReference type="EMBL" id="CP012677">
    <property type="protein sequence ID" value="ALE92041.1"/>
    <property type="molecule type" value="Genomic_DNA"/>
</dbReference>
<protein>
    <submittedName>
        <fullName evidence="1">Uncharacterized protein</fullName>
    </submittedName>
</protein>
<proteinExistence type="predicted"/>
<accession>A0A0M4QPG8</accession>
<dbReference type="PATRIC" id="fig|656366.3.peg.1361"/>
<evidence type="ECO:0000313" key="2">
    <source>
        <dbReference type="Proteomes" id="UP000062833"/>
    </source>
</evidence>